<name>A0A1C0YQ34_9BACL</name>
<keyword evidence="4 6" id="KW-0807">Transducer</keyword>
<dbReference type="GO" id="GO:0007165">
    <property type="term" value="P:signal transduction"/>
    <property type="evidence" value="ECO:0007669"/>
    <property type="project" value="UniProtKB-KW"/>
</dbReference>
<feature type="coiled-coil region" evidence="7">
    <location>
        <begin position="338"/>
        <end position="365"/>
    </location>
</feature>
<sequence>MSVSRKINQAFVFLIVLMIISLIATIYQLNVLSDEMHNASNSENDRITEAYTVETAAIAQGAALRSYALAPSEITERAVVDAQNALRSAMQQLAETSDANLNDVKRTVDALLAEATTTESITTEYDAQLNQLLDALKPVISFHDAQKNDSLAAASSIVTSSKIFSCISILITIAVCVLLIFMVRRIITKPLKQVVFIAERIADGHLSDAPLTHNTNDEIGQLTVAFNKMKDNLHDIIYGVQQNTEQLTRSAHTLATNTSEITSATQAMSSHVHATAHVTTAAAEKAMSSVSFLAETTVGIEKIAEATNTLHSNTLAMATNAQYGINTVVSAQQQMNVIHDSTQLIANLTEKLNKQSQEIGNITRVITEITDQTNLLALNAAIEAARAGEFGKGFAVVADEVRKLAEQSKASAEQIVSLTVEIQSDTANVAQAVANGLQSVNDGVSIIHDAGNAFTHITDAITDITEQVEDISATSQQIHANSSSIGTAVHAIMTGASQASVDFEQIASTVSQQAASIEEVRDVANEVNSSTLELQQRIAKFSL</sequence>
<comment type="similarity">
    <text evidence="5">Belongs to the methyl-accepting chemotaxis (MCP) protein family.</text>
</comment>
<comment type="caution">
    <text evidence="11">The sequence shown here is derived from an EMBL/GenBank/DDBJ whole genome shotgun (WGS) entry which is preliminary data.</text>
</comment>
<dbReference type="SMART" id="SM00304">
    <property type="entry name" value="HAMP"/>
    <property type="match status" value="1"/>
</dbReference>
<evidence type="ECO:0000256" key="8">
    <source>
        <dbReference type="SAM" id="Phobius"/>
    </source>
</evidence>
<accession>A0A1C0YQ34</accession>
<dbReference type="InterPro" id="IPR004089">
    <property type="entry name" value="MCPsignal_dom"/>
</dbReference>
<feature type="transmembrane region" description="Helical" evidence="8">
    <location>
        <begin position="7"/>
        <end position="27"/>
    </location>
</feature>
<dbReference type="PROSITE" id="PS50111">
    <property type="entry name" value="CHEMOTAXIS_TRANSDUC_2"/>
    <property type="match status" value="1"/>
</dbReference>
<keyword evidence="3 8" id="KW-0472">Membrane</keyword>
<evidence type="ECO:0000313" key="11">
    <source>
        <dbReference type="EMBL" id="OCS89179.1"/>
    </source>
</evidence>
<dbReference type="SMART" id="SM00283">
    <property type="entry name" value="MA"/>
    <property type="match status" value="1"/>
</dbReference>
<evidence type="ECO:0000256" key="3">
    <source>
        <dbReference type="ARBA" id="ARBA00023136"/>
    </source>
</evidence>
<keyword evidence="2" id="KW-1003">Cell membrane</keyword>
<dbReference type="AlphaFoldDB" id="A0A1C0YQ34"/>
<dbReference type="Proteomes" id="UP000093482">
    <property type="component" value="Unassembled WGS sequence"/>
</dbReference>
<evidence type="ECO:0000256" key="2">
    <source>
        <dbReference type="ARBA" id="ARBA00022475"/>
    </source>
</evidence>
<dbReference type="EMBL" id="MATO01000045">
    <property type="protein sequence ID" value="OCS89179.1"/>
    <property type="molecule type" value="Genomic_DNA"/>
</dbReference>
<proteinExistence type="inferred from homology"/>
<evidence type="ECO:0000259" key="9">
    <source>
        <dbReference type="PROSITE" id="PS50111"/>
    </source>
</evidence>
<feature type="domain" description="HAMP" evidence="10">
    <location>
        <begin position="185"/>
        <end position="238"/>
    </location>
</feature>
<dbReference type="PANTHER" id="PTHR32089">
    <property type="entry name" value="METHYL-ACCEPTING CHEMOTAXIS PROTEIN MCPB"/>
    <property type="match status" value="1"/>
</dbReference>
<gene>
    <name evidence="11" type="ORF">A6K76_02380</name>
</gene>
<dbReference type="Gene3D" id="1.10.287.950">
    <property type="entry name" value="Methyl-accepting chemotaxis protein"/>
    <property type="match status" value="1"/>
</dbReference>
<evidence type="ECO:0000256" key="6">
    <source>
        <dbReference type="PROSITE-ProRule" id="PRU00284"/>
    </source>
</evidence>
<evidence type="ECO:0000313" key="12">
    <source>
        <dbReference type="Proteomes" id="UP000093482"/>
    </source>
</evidence>
<keyword evidence="8" id="KW-0812">Transmembrane</keyword>
<feature type="transmembrane region" description="Helical" evidence="8">
    <location>
        <begin position="162"/>
        <end position="183"/>
    </location>
</feature>
<evidence type="ECO:0000256" key="5">
    <source>
        <dbReference type="ARBA" id="ARBA00029447"/>
    </source>
</evidence>
<dbReference type="RefSeq" id="WP_066465399.1">
    <property type="nucleotide sequence ID" value="NZ_MATO01000045.1"/>
</dbReference>
<dbReference type="GO" id="GO:0005886">
    <property type="term" value="C:plasma membrane"/>
    <property type="evidence" value="ECO:0007669"/>
    <property type="project" value="UniProtKB-SubCell"/>
</dbReference>
<keyword evidence="12" id="KW-1185">Reference proteome</keyword>
<dbReference type="OrthoDB" id="107771at2"/>
<comment type="subcellular location">
    <subcellularLocation>
        <location evidence="1">Cell membrane</location>
    </subcellularLocation>
</comment>
<dbReference type="Pfam" id="PF00015">
    <property type="entry name" value="MCPsignal"/>
    <property type="match status" value="1"/>
</dbReference>
<evidence type="ECO:0000259" key="10">
    <source>
        <dbReference type="PROSITE" id="PS50885"/>
    </source>
</evidence>
<evidence type="ECO:0000256" key="7">
    <source>
        <dbReference type="SAM" id="Coils"/>
    </source>
</evidence>
<keyword evidence="8" id="KW-1133">Transmembrane helix</keyword>
<dbReference type="PANTHER" id="PTHR32089:SF112">
    <property type="entry name" value="LYSOZYME-LIKE PROTEIN-RELATED"/>
    <property type="match status" value="1"/>
</dbReference>
<evidence type="ECO:0000256" key="1">
    <source>
        <dbReference type="ARBA" id="ARBA00004236"/>
    </source>
</evidence>
<protein>
    <recommendedName>
        <fullName evidence="13">Chemotaxis protein</fullName>
    </recommendedName>
</protein>
<dbReference type="InterPro" id="IPR003660">
    <property type="entry name" value="HAMP_dom"/>
</dbReference>
<dbReference type="PROSITE" id="PS50885">
    <property type="entry name" value="HAMP"/>
    <property type="match status" value="1"/>
</dbReference>
<reference evidence="11 12" key="1">
    <citation type="submission" date="2016-07" db="EMBL/GenBank/DDBJ databases">
        <title>Caryophanon latum genome sequencing.</title>
        <authorList>
            <person name="Verma A."/>
            <person name="Pal Y."/>
            <person name="Krishnamurthi S."/>
        </authorList>
    </citation>
    <scope>NUCLEOTIDE SEQUENCE [LARGE SCALE GENOMIC DNA]</scope>
    <source>
        <strain evidence="11 12">DSM 14151</strain>
    </source>
</reference>
<dbReference type="SUPFAM" id="SSF58104">
    <property type="entry name" value="Methyl-accepting chemotaxis protein (MCP) signaling domain"/>
    <property type="match status" value="1"/>
</dbReference>
<dbReference type="CDD" id="cd06225">
    <property type="entry name" value="HAMP"/>
    <property type="match status" value="1"/>
</dbReference>
<organism evidence="11 12">
    <name type="scientific">Caryophanon latum</name>
    <dbReference type="NCBI Taxonomy" id="33977"/>
    <lineage>
        <taxon>Bacteria</taxon>
        <taxon>Bacillati</taxon>
        <taxon>Bacillota</taxon>
        <taxon>Bacilli</taxon>
        <taxon>Bacillales</taxon>
        <taxon>Caryophanaceae</taxon>
        <taxon>Caryophanon</taxon>
    </lineage>
</organism>
<feature type="domain" description="Methyl-accepting transducer" evidence="9">
    <location>
        <begin position="257"/>
        <end position="493"/>
    </location>
</feature>
<keyword evidence="7" id="KW-0175">Coiled coil</keyword>
<dbReference type="Gene3D" id="6.10.340.10">
    <property type="match status" value="1"/>
</dbReference>
<evidence type="ECO:0000256" key="4">
    <source>
        <dbReference type="ARBA" id="ARBA00023224"/>
    </source>
</evidence>
<dbReference type="Pfam" id="PF00672">
    <property type="entry name" value="HAMP"/>
    <property type="match status" value="1"/>
</dbReference>
<evidence type="ECO:0008006" key="13">
    <source>
        <dbReference type="Google" id="ProtNLM"/>
    </source>
</evidence>